<dbReference type="AlphaFoldDB" id="A0AAU7DX54"/>
<name>A0AAU7DX54_9MICO</name>
<dbReference type="EMBL" id="CP146203">
    <property type="protein sequence ID" value="XBH21846.1"/>
    <property type="molecule type" value="Genomic_DNA"/>
</dbReference>
<organism evidence="1">
    <name type="scientific">Jonesiaceae bacterium BS-20</name>
    <dbReference type="NCBI Taxonomy" id="3120821"/>
    <lineage>
        <taxon>Bacteria</taxon>
        <taxon>Bacillati</taxon>
        <taxon>Actinomycetota</taxon>
        <taxon>Actinomycetes</taxon>
        <taxon>Micrococcales</taxon>
        <taxon>Jonesiaceae</taxon>
    </lineage>
</organism>
<accession>A0AAU7DX54</accession>
<protein>
    <submittedName>
        <fullName evidence="1">Uncharacterized protein</fullName>
    </submittedName>
</protein>
<sequence>MMEPNQTQDTANPGASNAGVMSAAAIAKATERTWAQWRKLLDANGAATLAHKPLAELALAHIPKVGNPGWWAQSIAIAYEQETGVRVPGQLSDGTFAANASRTLTGTMDEVLARWQAHVGEPEALNGAPITQPPETSSTEKWRYWRCTVNGFQRINVTINTKPGGKVTLAVQHPGLGSLEEREEWKTFWRTFLKSIPA</sequence>
<gene>
    <name evidence="1" type="ORF">V5R04_01055</name>
</gene>
<evidence type="ECO:0000313" key="1">
    <source>
        <dbReference type="EMBL" id="XBH21846.1"/>
    </source>
</evidence>
<proteinExistence type="predicted"/>
<reference evidence="1" key="1">
    <citation type="submission" date="2024-02" db="EMBL/GenBank/DDBJ databases">
        <title>Tomenella chthoni gen. nov. sp. nov., a member of the family Jonesiaceae isolated from bat guano.</title>
        <authorList>
            <person name="Miller S.L."/>
            <person name="King J."/>
            <person name="Sankaranarayanan K."/>
            <person name="Lawson P.A."/>
        </authorList>
    </citation>
    <scope>NUCLEOTIDE SEQUENCE</scope>
    <source>
        <strain evidence="1">BS-20</strain>
    </source>
</reference>